<evidence type="ECO:0000256" key="2">
    <source>
        <dbReference type="ARBA" id="ARBA00022527"/>
    </source>
</evidence>
<dbReference type="HOGENOM" id="CLU_631490_0_0_6"/>
<keyword evidence="2 9" id="KW-0723">Serine/threonine-protein kinase</keyword>
<dbReference type="Gene3D" id="1.10.510.10">
    <property type="entry name" value="Transferase(Phosphotransferase) domain 1"/>
    <property type="match status" value="1"/>
</dbReference>
<keyword evidence="7" id="KW-1133">Transmembrane helix</keyword>
<evidence type="ECO:0000256" key="1">
    <source>
        <dbReference type="ARBA" id="ARBA00012513"/>
    </source>
</evidence>
<accession>K4KWE9</accession>
<dbReference type="PROSITE" id="PS50011">
    <property type="entry name" value="PROTEIN_KINASE_DOM"/>
    <property type="match status" value="1"/>
</dbReference>
<dbReference type="KEGG" id="saga:M5M_05160"/>
<dbReference type="EMBL" id="CP003746">
    <property type="protein sequence ID" value="AFU98237.1"/>
    <property type="molecule type" value="Genomic_DNA"/>
</dbReference>
<evidence type="ECO:0000256" key="6">
    <source>
        <dbReference type="ARBA" id="ARBA00022840"/>
    </source>
</evidence>
<keyword evidence="7" id="KW-0472">Membrane</keyword>
<evidence type="ECO:0000313" key="9">
    <source>
        <dbReference type="EMBL" id="AFU98237.1"/>
    </source>
</evidence>
<dbReference type="EC" id="2.7.11.1" evidence="1"/>
<organism evidence="9 10">
    <name type="scientific">Simiduia agarivorans (strain DSM 21679 / JCM 13881 / BCRC 17597 / SA1)</name>
    <dbReference type="NCBI Taxonomy" id="1117647"/>
    <lineage>
        <taxon>Bacteria</taxon>
        <taxon>Pseudomonadati</taxon>
        <taxon>Pseudomonadota</taxon>
        <taxon>Gammaproteobacteria</taxon>
        <taxon>Cellvibrionales</taxon>
        <taxon>Cellvibrionaceae</taxon>
        <taxon>Simiduia</taxon>
    </lineage>
</organism>
<keyword evidence="6" id="KW-0067">ATP-binding</keyword>
<evidence type="ECO:0000256" key="4">
    <source>
        <dbReference type="ARBA" id="ARBA00022741"/>
    </source>
</evidence>
<dbReference type="InterPro" id="IPR008271">
    <property type="entry name" value="Ser/Thr_kinase_AS"/>
</dbReference>
<evidence type="ECO:0000256" key="5">
    <source>
        <dbReference type="ARBA" id="ARBA00022777"/>
    </source>
</evidence>
<feature type="transmembrane region" description="Helical" evidence="7">
    <location>
        <begin position="114"/>
        <end position="134"/>
    </location>
</feature>
<gene>
    <name evidence="9" type="ordered locus">M5M_05160</name>
</gene>
<dbReference type="GO" id="GO:0005524">
    <property type="term" value="F:ATP binding"/>
    <property type="evidence" value="ECO:0007669"/>
    <property type="project" value="UniProtKB-KW"/>
</dbReference>
<dbReference type="InterPro" id="IPR011009">
    <property type="entry name" value="Kinase-like_dom_sf"/>
</dbReference>
<dbReference type="Pfam" id="PF00069">
    <property type="entry name" value="Pkinase"/>
    <property type="match status" value="1"/>
</dbReference>
<dbReference type="PROSITE" id="PS00108">
    <property type="entry name" value="PROTEIN_KINASE_ST"/>
    <property type="match status" value="1"/>
</dbReference>
<dbReference type="Gene3D" id="3.30.200.20">
    <property type="entry name" value="Phosphorylase Kinase, domain 1"/>
    <property type="match status" value="1"/>
</dbReference>
<evidence type="ECO:0000313" key="10">
    <source>
        <dbReference type="Proteomes" id="UP000000466"/>
    </source>
</evidence>
<keyword evidence="3" id="KW-0808">Transferase</keyword>
<dbReference type="FunFam" id="1.10.510.10:FF:000021">
    <property type="entry name" value="Serine/threonine protein kinase"/>
    <property type="match status" value="1"/>
</dbReference>
<dbReference type="CDD" id="cd14014">
    <property type="entry name" value="STKc_PknB_like"/>
    <property type="match status" value="1"/>
</dbReference>
<keyword evidence="5 9" id="KW-0418">Kinase</keyword>
<evidence type="ECO:0000256" key="3">
    <source>
        <dbReference type="ARBA" id="ARBA00022679"/>
    </source>
</evidence>
<dbReference type="STRING" id="1117647.M5M_05160"/>
<evidence type="ECO:0000256" key="7">
    <source>
        <dbReference type="SAM" id="Phobius"/>
    </source>
</evidence>
<feature type="domain" description="Protein kinase" evidence="8">
    <location>
        <begin position="179"/>
        <end position="434"/>
    </location>
</feature>
<protein>
    <recommendedName>
        <fullName evidence="1">non-specific serine/threonine protein kinase</fullName>
        <ecNumber evidence="1">2.7.11.1</ecNumber>
    </recommendedName>
</protein>
<dbReference type="Proteomes" id="UP000000466">
    <property type="component" value="Chromosome"/>
</dbReference>
<dbReference type="PANTHER" id="PTHR43289:SF34">
    <property type="entry name" value="SERINE_THREONINE-PROTEIN KINASE YBDM-RELATED"/>
    <property type="match status" value="1"/>
</dbReference>
<reference evidence="9 10" key="1">
    <citation type="journal article" date="2013" name="Genome Announc.">
        <title>Complete genome sequence of Simiduia agarivorans SA1(T), a marine bacterium able to degrade a variety of polysaccharides.</title>
        <authorList>
            <person name="Lin S.Y."/>
            <person name="Shieh W.Y."/>
            <person name="Chen J.S."/>
            <person name="Tang S.L."/>
        </authorList>
    </citation>
    <scope>NUCLEOTIDE SEQUENCE [LARGE SCALE GENOMIC DNA]</scope>
    <source>
        <strain evidence="10">DSM 21679 / JCM 13881 / BCRC 17597 / SA1</strain>
    </source>
</reference>
<dbReference type="AlphaFoldDB" id="K4KWE9"/>
<keyword evidence="4" id="KW-0547">Nucleotide-binding</keyword>
<sequence length="434" mass="47266">MLPFTMHPLIKTLPAKTIQPIGSVVRGCLLLPHAIGDKTLAKDWLARAHGAWLATLLVVAYLLFANQWLAGVLADWRYPPPKESLGKRIVQVFNPNVSHKHPLRDSQQRLYARYGYWSLGIPVLLLLGALPGAVRRQALNASGSDQDLASTQVRSGPAIPTQVFQPKPELGLVGEGQRYRLDALLASGGAGVVYQGFDTRLQRAVAIKKLLGHLEQDPVMLARFKTEALSLARLNHPHIVQVFDLFEDRGNQWLVMEWMTGGSLADVIHEHKKLPAARAISIARQVADGLAQAHAEGIIHRDIKPDNILFDGRGNAKISDFGIARTGNNNHQTQAGLVIGSPGYMSPEQAAGEAASSASDVYALGVTVYEMLAGELPFTGETTQVLLKHISRPPPLLHTLMPELPGPLCALVDRMLAKDPTQRPTDIAQSLRTL</sequence>
<dbReference type="InterPro" id="IPR000719">
    <property type="entry name" value="Prot_kinase_dom"/>
</dbReference>
<dbReference type="SUPFAM" id="SSF56112">
    <property type="entry name" value="Protein kinase-like (PK-like)"/>
    <property type="match status" value="1"/>
</dbReference>
<name>K4KWE9_SIMAS</name>
<evidence type="ECO:0000259" key="8">
    <source>
        <dbReference type="PROSITE" id="PS50011"/>
    </source>
</evidence>
<keyword evidence="10" id="KW-1185">Reference proteome</keyword>
<feature type="transmembrane region" description="Helical" evidence="7">
    <location>
        <begin position="51"/>
        <end position="74"/>
    </location>
</feature>
<dbReference type="PANTHER" id="PTHR43289">
    <property type="entry name" value="MITOGEN-ACTIVATED PROTEIN KINASE KINASE KINASE 20-RELATED"/>
    <property type="match status" value="1"/>
</dbReference>
<proteinExistence type="predicted"/>
<dbReference type="SMART" id="SM00220">
    <property type="entry name" value="S_TKc"/>
    <property type="match status" value="1"/>
</dbReference>
<keyword evidence="7" id="KW-0812">Transmembrane</keyword>
<dbReference type="GO" id="GO:0004674">
    <property type="term" value="F:protein serine/threonine kinase activity"/>
    <property type="evidence" value="ECO:0007669"/>
    <property type="project" value="UniProtKB-KW"/>
</dbReference>
<dbReference type="eggNOG" id="COG0515">
    <property type="taxonomic scope" value="Bacteria"/>
</dbReference>